<dbReference type="PRINTS" id="PR00081">
    <property type="entry name" value="GDHRDH"/>
</dbReference>
<proteinExistence type="inferred from homology"/>
<dbReference type="InterPro" id="IPR020904">
    <property type="entry name" value="Sc_DH/Rdtase_CS"/>
</dbReference>
<dbReference type="GO" id="GO:0016491">
    <property type="term" value="F:oxidoreductase activity"/>
    <property type="evidence" value="ECO:0007669"/>
    <property type="project" value="UniProtKB-KW"/>
</dbReference>
<dbReference type="SUPFAM" id="SSF51735">
    <property type="entry name" value="NAD(P)-binding Rossmann-fold domains"/>
    <property type="match status" value="1"/>
</dbReference>
<dbReference type="Proteomes" id="UP000057981">
    <property type="component" value="Chromosome"/>
</dbReference>
<evidence type="ECO:0000256" key="2">
    <source>
        <dbReference type="ARBA" id="ARBA00023002"/>
    </source>
</evidence>
<evidence type="ECO:0000313" key="3">
    <source>
        <dbReference type="EMBL" id="ALJ06385.1"/>
    </source>
</evidence>
<dbReference type="KEGG" id="ahz:APS56_15130"/>
<dbReference type="PANTHER" id="PTHR43639:SF1">
    <property type="entry name" value="SHORT-CHAIN DEHYDROGENASE_REDUCTASE FAMILY PROTEIN"/>
    <property type="match status" value="1"/>
</dbReference>
<protein>
    <submittedName>
        <fullName evidence="3">Oxidoreductase</fullName>
    </submittedName>
</protein>
<name>A0A0P0D0D1_9FLAO</name>
<sequence length="256" mass="26970">MKNNTKLIGKNILITAGAQGIGEAITRHFIDSGANVAIHYFSSADTANQLKEYAISKGQKAVALRGDLTKEIDANAVVEKAAEAFEGLDILINNAGSLVARKMLSEMEDDFWHKVMDINLTSMMLVTKAATPFLVKNNNSSIVNLASLAGRKGGHPGSLVYSTSKGAILTFTRALSSELGPQGVRVNAVAPGLILGTSFHNTHTTKESAAATTASIPIQRAGNADDVARAVLYLASEYDGFITGATLDINGGVYNM</sequence>
<dbReference type="PRINTS" id="PR00080">
    <property type="entry name" value="SDRFAMILY"/>
</dbReference>
<dbReference type="PANTHER" id="PTHR43639">
    <property type="entry name" value="OXIDOREDUCTASE, SHORT-CHAIN DEHYDROGENASE/REDUCTASE FAMILY (AFU_ORTHOLOGUE AFUA_5G02870)"/>
    <property type="match status" value="1"/>
</dbReference>
<accession>A0A0P0D0D1</accession>
<dbReference type="EMBL" id="CP012898">
    <property type="protein sequence ID" value="ALJ06385.1"/>
    <property type="molecule type" value="Genomic_DNA"/>
</dbReference>
<evidence type="ECO:0000313" key="4">
    <source>
        <dbReference type="Proteomes" id="UP000057981"/>
    </source>
</evidence>
<dbReference type="InterPro" id="IPR036291">
    <property type="entry name" value="NAD(P)-bd_dom_sf"/>
</dbReference>
<organism evidence="3 4">
    <name type="scientific">Pseudalgibacter alginicilyticus</name>
    <dbReference type="NCBI Taxonomy" id="1736674"/>
    <lineage>
        <taxon>Bacteria</taxon>
        <taxon>Pseudomonadati</taxon>
        <taxon>Bacteroidota</taxon>
        <taxon>Flavobacteriia</taxon>
        <taxon>Flavobacteriales</taxon>
        <taxon>Flavobacteriaceae</taxon>
        <taxon>Pseudalgibacter</taxon>
    </lineage>
</organism>
<keyword evidence="2" id="KW-0560">Oxidoreductase</keyword>
<dbReference type="PATRIC" id="fig|1736674.3.peg.3094"/>
<dbReference type="CDD" id="cd05233">
    <property type="entry name" value="SDR_c"/>
    <property type="match status" value="1"/>
</dbReference>
<reference evidence="3 4" key="1">
    <citation type="submission" date="2015-10" db="EMBL/GenBank/DDBJ databases">
        <authorList>
            <person name="Gilbert D.G."/>
        </authorList>
    </citation>
    <scope>NUCLEOTIDE SEQUENCE [LARGE SCALE GENOMIC DNA]</scope>
    <source>
        <strain evidence="4">HZ-22</strain>
    </source>
</reference>
<gene>
    <name evidence="3" type="ORF">APS56_15130</name>
</gene>
<keyword evidence="4" id="KW-1185">Reference proteome</keyword>
<dbReference type="STRING" id="1736674.APS56_15130"/>
<dbReference type="PROSITE" id="PS00061">
    <property type="entry name" value="ADH_SHORT"/>
    <property type="match status" value="1"/>
</dbReference>
<dbReference type="RefSeq" id="WP_054730267.1">
    <property type="nucleotide sequence ID" value="NZ_CP012898.1"/>
</dbReference>
<dbReference type="Pfam" id="PF13561">
    <property type="entry name" value="adh_short_C2"/>
    <property type="match status" value="1"/>
</dbReference>
<evidence type="ECO:0000256" key="1">
    <source>
        <dbReference type="ARBA" id="ARBA00006484"/>
    </source>
</evidence>
<dbReference type="Gene3D" id="3.40.50.720">
    <property type="entry name" value="NAD(P)-binding Rossmann-like Domain"/>
    <property type="match status" value="1"/>
</dbReference>
<dbReference type="InterPro" id="IPR002347">
    <property type="entry name" value="SDR_fam"/>
</dbReference>
<dbReference type="NCBIfam" id="NF005559">
    <property type="entry name" value="PRK07231.1"/>
    <property type="match status" value="1"/>
</dbReference>
<comment type="similarity">
    <text evidence="1">Belongs to the short-chain dehydrogenases/reductases (SDR) family.</text>
</comment>
<dbReference type="FunFam" id="3.40.50.720:FF:000084">
    <property type="entry name" value="Short-chain dehydrogenase reductase"/>
    <property type="match status" value="1"/>
</dbReference>
<dbReference type="AlphaFoldDB" id="A0A0P0D0D1"/>
<dbReference type="OrthoDB" id="9803333at2"/>